<keyword evidence="3" id="KW-1185">Reference proteome</keyword>
<dbReference type="Pfam" id="PF13468">
    <property type="entry name" value="Glyoxalase_3"/>
    <property type="match status" value="1"/>
</dbReference>
<dbReference type="Gene3D" id="3.10.180.10">
    <property type="entry name" value="2,3-Dihydroxybiphenyl 1,2-Dioxygenase, domain 1"/>
    <property type="match status" value="1"/>
</dbReference>
<dbReference type="RefSeq" id="WP_344980944.1">
    <property type="nucleotide sequence ID" value="NZ_BAAAVI010000085.1"/>
</dbReference>
<feature type="domain" description="Glyoxalase-like" evidence="1">
    <location>
        <begin position="3"/>
        <end position="177"/>
    </location>
</feature>
<name>A0ABP6IR80_9ACTN</name>
<comment type="caution">
    <text evidence="2">The sequence shown here is derived from an EMBL/GenBank/DDBJ whole genome shotgun (WGS) entry which is preliminary data.</text>
</comment>
<proteinExistence type="predicted"/>
<dbReference type="Proteomes" id="UP001500831">
    <property type="component" value="Unassembled WGS sequence"/>
</dbReference>
<dbReference type="InterPro" id="IPR029068">
    <property type="entry name" value="Glyas_Bleomycin-R_OHBP_Dase"/>
</dbReference>
<dbReference type="SUPFAM" id="SSF54593">
    <property type="entry name" value="Glyoxalase/Bleomycin resistance protein/Dihydroxybiphenyl dioxygenase"/>
    <property type="match status" value="1"/>
</dbReference>
<protein>
    <recommendedName>
        <fullName evidence="1">Glyoxalase-like domain-containing protein</fullName>
    </recommendedName>
</protein>
<reference evidence="3" key="1">
    <citation type="journal article" date="2019" name="Int. J. Syst. Evol. Microbiol.">
        <title>The Global Catalogue of Microorganisms (GCM) 10K type strain sequencing project: providing services to taxonomists for standard genome sequencing and annotation.</title>
        <authorList>
            <consortium name="The Broad Institute Genomics Platform"/>
            <consortium name="The Broad Institute Genome Sequencing Center for Infectious Disease"/>
            <person name="Wu L."/>
            <person name="Ma J."/>
        </authorList>
    </citation>
    <scope>NUCLEOTIDE SEQUENCE [LARGE SCALE GENOMIC DNA]</scope>
    <source>
        <strain evidence="3">JCM 6242</strain>
    </source>
</reference>
<organism evidence="2 3">
    <name type="scientific">Streptosporangium fragile</name>
    <dbReference type="NCBI Taxonomy" id="46186"/>
    <lineage>
        <taxon>Bacteria</taxon>
        <taxon>Bacillati</taxon>
        <taxon>Actinomycetota</taxon>
        <taxon>Actinomycetes</taxon>
        <taxon>Streptosporangiales</taxon>
        <taxon>Streptosporangiaceae</taxon>
        <taxon>Streptosporangium</taxon>
    </lineage>
</organism>
<sequence>MRVDHVIMGARSIEPLRELLWERYGFGVTDGSPNPDGTASWVVPFDTDDVQYLELLVPHDEAALTAGEFGRVFLERTADGPAFLNWAALADDIEAAAERVRAVLGADPELIRGESVRADGCRVPWAEAAFAASWAVPSRPFFLEYGDWPARRARVPGDLAAAGHRTTPTAITAVVVGTGLGDWPGSDELPVEVLPGGDGIREIRVATAGGEVSVSLP</sequence>
<evidence type="ECO:0000313" key="3">
    <source>
        <dbReference type="Proteomes" id="UP001500831"/>
    </source>
</evidence>
<accession>A0ABP6IR80</accession>
<gene>
    <name evidence="2" type="ORF">GCM10010517_72380</name>
</gene>
<evidence type="ECO:0000259" key="1">
    <source>
        <dbReference type="Pfam" id="PF13468"/>
    </source>
</evidence>
<evidence type="ECO:0000313" key="2">
    <source>
        <dbReference type="EMBL" id="GAA2906184.1"/>
    </source>
</evidence>
<dbReference type="InterPro" id="IPR025870">
    <property type="entry name" value="Glyoxalase-like_dom"/>
</dbReference>
<dbReference type="EMBL" id="BAAAVI010000085">
    <property type="protein sequence ID" value="GAA2906184.1"/>
    <property type="molecule type" value="Genomic_DNA"/>
</dbReference>